<evidence type="ECO:0000313" key="2">
    <source>
        <dbReference type="Proteomes" id="UP000034678"/>
    </source>
</evidence>
<dbReference type="EMBL" id="LCDU01000033">
    <property type="protein sequence ID" value="KKS58958.1"/>
    <property type="molecule type" value="Genomic_DNA"/>
</dbReference>
<comment type="caution">
    <text evidence="1">The sequence shown here is derived from an EMBL/GenBank/DDBJ whole genome shotgun (WGS) entry which is preliminary data.</text>
</comment>
<accession>A0A0G1DA22</accession>
<dbReference type="SUPFAM" id="SSF53756">
    <property type="entry name" value="UDP-Glycosyltransferase/glycogen phosphorylase"/>
    <property type="match status" value="1"/>
</dbReference>
<dbReference type="STRING" id="1619142.UV26_C0033G0006"/>
<dbReference type="Proteomes" id="UP000034678">
    <property type="component" value="Unassembled WGS sequence"/>
</dbReference>
<sequence>MAEILFLTVESGDTCSFYRSAGILKDLRRKTKHNITLAQMNQVALNWSFLTQFDLVYHQRAFSKESLNICGYLKQCGVKLWLDYDDNLFALNPENPTYALYNNPETQNNIKEMLRLADVVSVPTEYLRQEYSEFNKNILIVPNAFHDSLFKRPELPKRTNHIVWRGPEAHIFDLMSYSKQINEATKEFPEWRFMFAGFSPWFLSETNNKGHIPSMDIVVYMKTLFDMAPSCLHVPLHDNMFNRCKSNISYIEASYFGAVCVAPAWWNAPGSLPYTDGVNYYEAIRSVLSGEVDKAKLNKEAWEYICDVLLLSKVNNLRIDIINSLL</sequence>
<dbReference type="AlphaFoldDB" id="A0A0G1DA22"/>
<evidence type="ECO:0000313" key="1">
    <source>
        <dbReference type="EMBL" id="KKS58958.1"/>
    </source>
</evidence>
<gene>
    <name evidence="1" type="ORF">UV26_C0033G0006</name>
</gene>
<protein>
    <submittedName>
        <fullName evidence="1">Uncharacterized protein</fullName>
    </submittedName>
</protein>
<proteinExistence type="predicted"/>
<organism evidence="1 2">
    <name type="scientific">candidate division WWE3 bacterium GW2011_GWF2_42_42</name>
    <dbReference type="NCBI Taxonomy" id="1619142"/>
    <lineage>
        <taxon>Bacteria</taxon>
        <taxon>Katanobacteria</taxon>
    </lineage>
</organism>
<reference evidence="1 2" key="1">
    <citation type="journal article" date="2015" name="Nature">
        <title>rRNA introns, odd ribosomes, and small enigmatic genomes across a large radiation of phyla.</title>
        <authorList>
            <person name="Brown C.T."/>
            <person name="Hug L.A."/>
            <person name="Thomas B.C."/>
            <person name="Sharon I."/>
            <person name="Castelle C.J."/>
            <person name="Singh A."/>
            <person name="Wilkins M.J."/>
            <person name="Williams K.H."/>
            <person name="Banfield J.F."/>
        </authorList>
    </citation>
    <scope>NUCLEOTIDE SEQUENCE [LARGE SCALE GENOMIC DNA]</scope>
</reference>
<name>A0A0G1DA22_UNCKA</name>